<dbReference type="FunFam" id="3.40.50.12230:FF:000001">
    <property type="entry name" value="Methionyl-tRNA formyltransferase"/>
    <property type="match status" value="1"/>
</dbReference>
<keyword evidence="6 8" id="KW-0648">Protein biosynthesis</keyword>
<dbReference type="InParanoid" id="A0A7G1G979"/>
<dbReference type="Gene3D" id="3.10.25.10">
    <property type="entry name" value="Formyl transferase, C-terminal domain"/>
    <property type="match status" value="1"/>
</dbReference>
<keyword evidence="5 8" id="KW-0808">Transferase</keyword>
<dbReference type="SUPFAM" id="SSF53328">
    <property type="entry name" value="Formyltransferase"/>
    <property type="match status" value="1"/>
</dbReference>
<keyword evidence="12" id="KW-1185">Reference proteome</keyword>
<evidence type="ECO:0000259" key="10">
    <source>
        <dbReference type="Pfam" id="PF02911"/>
    </source>
</evidence>
<sequence length="310" mass="34393">MKDLRIVFMGTPDFATIVLKSLIENNYNIIGVFSQPDKPKGRGKKLLPTPVKKLAIENNIPVFQPKSVNVGNGFKSLEELNPDIVITVAYGKILKKQVIDLPKMGCWNIHASILPKYRGAAPIQRAIENGESETGISIFKIVEALDAGPVAMIEKISIENSDNLETVHDKLAELSSKMIVEFLSNLNNINLQEQDDSKATYASKITNNDLILDFHKESRIIFNKIRAYDPIPGVKATINNQIVKLFSAEILNKESKEKPGTILSFDKTGIIVKTIDSAIKIGKIKFPGKKTISTFDAINGRKLKIGDFFE</sequence>
<dbReference type="GO" id="GO:0005829">
    <property type="term" value="C:cytosol"/>
    <property type="evidence" value="ECO:0007669"/>
    <property type="project" value="TreeGrafter"/>
</dbReference>
<dbReference type="NCBIfam" id="TIGR00460">
    <property type="entry name" value="fmt"/>
    <property type="match status" value="1"/>
</dbReference>
<comment type="similarity">
    <text evidence="2 8">Belongs to the Fmt family.</text>
</comment>
<evidence type="ECO:0000256" key="3">
    <source>
        <dbReference type="ARBA" id="ARBA00012261"/>
    </source>
</evidence>
<dbReference type="Gene3D" id="3.40.50.170">
    <property type="entry name" value="Formyl transferase, N-terminal domain"/>
    <property type="match status" value="1"/>
</dbReference>
<dbReference type="InterPro" id="IPR044135">
    <property type="entry name" value="Met-tRNA-FMT_C"/>
</dbReference>
<dbReference type="InterPro" id="IPR005793">
    <property type="entry name" value="Formyl_trans_C"/>
</dbReference>
<dbReference type="CDD" id="cd08704">
    <property type="entry name" value="Met_tRNA_FMT_C"/>
    <property type="match status" value="1"/>
</dbReference>
<organism evidence="11 12">
    <name type="scientific">Tepiditoga spiralis</name>
    <dbReference type="NCBI Taxonomy" id="2108365"/>
    <lineage>
        <taxon>Bacteria</taxon>
        <taxon>Thermotogati</taxon>
        <taxon>Thermotogota</taxon>
        <taxon>Thermotogae</taxon>
        <taxon>Petrotogales</taxon>
        <taxon>Petrotogaceae</taxon>
        <taxon>Tepiditoga</taxon>
    </lineage>
</organism>
<evidence type="ECO:0000256" key="8">
    <source>
        <dbReference type="HAMAP-Rule" id="MF_00182"/>
    </source>
</evidence>
<dbReference type="KEGG" id="ocy:OSSY52_00100"/>
<dbReference type="Proteomes" id="UP000516361">
    <property type="component" value="Chromosome"/>
</dbReference>
<dbReference type="InterPro" id="IPR036477">
    <property type="entry name" value="Formyl_transf_N_sf"/>
</dbReference>
<evidence type="ECO:0000313" key="12">
    <source>
        <dbReference type="Proteomes" id="UP000516361"/>
    </source>
</evidence>
<dbReference type="InterPro" id="IPR011034">
    <property type="entry name" value="Formyl_transferase-like_C_sf"/>
</dbReference>
<evidence type="ECO:0000259" key="9">
    <source>
        <dbReference type="Pfam" id="PF00551"/>
    </source>
</evidence>
<evidence type="ECO:0000256" key="4">
    <source>
        <dbReference type="ARBA" id="ARBA00016014"/>
    </source>
</evidence>
<dbReference type="CDD" id="cd08646">
    <property type="entry name" value="FMT_core_Met-tRNA-FMT_N"/>
    <property type="match status" value="1"/>
</dbReference>
<feature type="binding site" evidence="8">
    <location>
        <begin position="112"/>
        <end position="115"/>
    </location>
    <ligand>
        <name>(6S)-5,6,7,8-tetrahydrofolate</name>
        <dbReference type="ChEBI" id="CHEBI:57453"/>
    </ligand>
</feature>
<evidence type="ECO:0000256" key="2">
    <source>
        <dbReference type="ARBA" id="ARBA00010699"/>
    </source>
</evidence>
<reference evidence="11 12" key="1">
    <citation type="submission" date="2018-06" db="EMBL/GenBank/DDBJ databases">
        <title>Genome sequencing of Oceanotoga sp. sy52.</title>
        <authorList>
            <person name="Mori K."/>
        </authorList>
    </citation>
    <scope>NUCLEOTIDE SEQUENCE [LARGE SCALE GENOMIC DNA]</scope>
    <source>
        <strain evidence="12">sy52</strain>
    </source>
</reference>
<protein>
    <recommendedName>
        <fullName evidence="4 8">Methionyl-tRNA formyltransferase</fullName>
        <ecNumber evidence="3 8">2.1.2.9</ecNumber>
    </recommendedName>
</protein>
<accession>A0A7G1G979</accession>
<evidence type="ECO:0000256" key="5">
    <source>
        <dbReference type="ARBA" id="ARBA00022679"/>
    </source>
</evidence>
<evidence type="ECO:0000256" key="6">
    <source>
        <dbReference type="ARBA" id="ARBA00022917"/>
    </source>
</evidence>
<dbReference type="InterPro" id="IPR002376">
    <property type="entry name" value="Formyl_transf_N"/>
</dbReference>
<dbReference type="PANTHER" id="PTHR11138:SF5">
    <property type="entry name" value="METHIONYL-TRNA FORMYLTRANSFERASE, MITOCHONDRIAL"/>
    <property type="match status" value="1"/>
</dbReference>
<evidence type="ECO:0000256" key="7">
    <source>
        <dbReference type="ARBA" id="ARBA00048558"/>
    </source>
</evidence>
<evidence type="ECO:0000313" key="11">
    <source>
        <dbReference type="EMBL" id="BBE29869.1"/>
    </source>
</evidence>
<comment type="catalytic activity">
    <reaction evidence="7 8">
        <text>L-methionyl-tRNA(fMet) + (6R)-10-formyltetrahydrofolate = N-formyl-L-methionyl-tRNA(fMet) + (6S)-5,6,7,8-tetrahydrofolate + H(+)</text>
        <dbReference type="Rhea" id="RHEA:24380"/>
        <dbReference type="Rhea" id="RHEA-COMP:9952"/>
        <dbReference type="Rhea" id="RHEA-COMP:9953"/>
        <dbReference type="ChEBI" id="CHEBI:15378"/>
        <dbReference type="ChEBI" id="CHEBI:57453"/>
        <dbReference type="ChEBI" id="CHEBI:78530"/>
        <dbReference type="ChEBI" id="CHEBI:78844"/>
        <dbReference type="ChEBI" id="CHEBI:195366"/>
        <dbReference type="EC" id="2.1.2.9"/>
    </reaction>
</comment>
<gene>
    <name evidence="8 11" type="primary">fmt</name>
    <name evidence="11" type="ORF">OSSY52_00100</name>
</gene>
<dbReference type="InterPro" id="IPR005794">
    <property type="entry name" value="Fmt"/>
</dbReference>
<dbReference type="Pfam" id="PF00551">
    <property type="entry name" value="Formyl_trans_N"/>
    <property type="match status" value="1"/>
</dbReference>
<dbReference type="HAMAP" id="MF_00182">
    <property type="entry name" value="Formyl_trans"/>
    <property type="match status" value="1"/>
</dbReference>
<dbReference type="FunCoup" id="A0A7G1G979">
    <property type="interactions" value="360"/>
</dbReference>
<evidence type="ECO:0000256" key="1">
    <source>
        <dbReference type="ARBA" id="ARBA00002606"/>
    </source>
</evidence>
<dbReference type="Pfam" id="PF02911">
    <property type="entry name" value="Formyl_trans_C"/>
    <property type="match status" value="1"/>
</dbReference>
<dbReference type="EC" id="2.1.2.9" evidence="3 8"/>
<dbReference type="EMBL" id="AP018712">
    <property type="protein sequence ID" value="BBE29869.1"/>
    <property type="molecule type" value="Genomic_DNA"/>
</dbReference>
<dbReference type="GO" id="GO:0004479">
    <property type="term" value="F:methionyl-tRNA formyltransferase activity"/>
    <property type="evidence" value="ECO:0007669"/>
    <property type="project" value="UniProtKB-UniRule"/>
</dbReference>
<comment type="function">
    <text evidence="1 8">Attaches a formyl group to the free amino group of methionyl-tRNA(fMet). The formyl group appears to play a dual role in the initiator identity of N-formylmethionyl-tRNA by promoting its recognition by IF2 and preventing the misappropriation of this tRNA by the elongation apparatus.</text>
</comment>
<name>A0A7G1G979_9BACT</name>
<dbReference type="PANTHER" id="PTHR11138">
    <property type="entry name" value="METHIONYL-TRNA FORMYLTRANSFERASE"/>
    <property type="match status" value="1"/>
</dbReference>
<dbReference type="AlphaFoldDB" id="A0A7G1G979"/>
<dbReference type="InterPro" id="IPR037022">
    <property type="entry name" value="Formyl_trans_C_sf"/>
</dbReference>
<feature type="domain" description="Formyl transferase N-terminal" evidence="9">
    <location>
        <begin position="5"/>
        <end position="182"/>
    </location>
</feature>
<dbReference type="RefSeq" id="WP_190615019.1">
    <property type="nucleotide sequence ID" value="NZ_AP018712.1"/>
</dbReference>
<dbReference type="SUPFAM" id="SSF50486">
    <property type="entry name" value="FMT C-terminal domain-like"/>
    <property type="match status" value="1"/>
</dbReference>
<feature type="domain" description="Formyl transferase C-terminal" evidence="10">
    <location>
        <begin position="204"/>
        <end position="301"/>
    </location>
</feature>
<dbReference type="InterPro" id="IPR041711">
    <property type="entry name" value="Met-tRNA-FMT_N"/>
</dbReference>
<proteinExistence type="inferred from homology"/>